<evidence type="ECO:0000313" key="4">
    <source>
        <dbReference type="Proteomes" id="UP000291189"/>
    </source>
</evidence>
<dbReference type="OrthoDB" id="2991218at2"/>
<evidence type="ECO:0000256" key="2">
    <source>
        <dbReference type="SAM" id="SignalP"/>
    </source>
</evidence>
<dbReference type="RefSeq" id="WP_129985256.1">
    <property type="nucleotide sequence ID" value="NZ_SDPU01000009.1"/>
</dbReference>
<feature type="signal peptide" evidence="2">
    <location>
        <begin position="1"/>
        <end position="33"/>
    </location>
</feature>
<keyword evidence="2" id="KW-0732">Signal</keyword>
<proteinExistence type="predicted"/>
<comment type="caution">
    <text evidence="3">The sequence shown here is derived from an EMBL/GenBank/DDBJ whole genome shotgun (WGS) entry which is preliminary data.</text>
</comment>
<evidence type="ECO:0008006" key="5">
    <source>
        <dbReference type="Google" id="ProtNLM"/>
    </source>
</evidence>
<dbReference type="AlphaFoldDB" id="A0A4Q5J8G0"/>
<sequence>MTTPKQRAVGGATLLVAAGLLGTLGGSASGAVASNAEAGTAVTHADLSPLNNAAAHGTADVTVNGRQINVSLDANRLLKGMPHAQHIHFGAKARHECPSVRDDDNADHRLNTVEGTPAYGPVRVSLTKRGDTSSKSTLAVNRFPKAHHREVHYDRDGIHVSRKVADAIRAGNAVVVIHGIDYNGNGKYDFRGAGKSELDPSLPAEATDPVTCGVLNLVSSNDSGPESGGGDGGTLPLPLPLP</sequence>
<name>A0A4Q5J8G0_9ACTN</name>
<accession>A0A4Q5J8G0</accession>
<evidence type="ECO:0000256" key="1">
    <source>
        <dbReference type="SAM" id="MobiDB-lite"/>
    </source>
</evidence>
<organism evidence="3 4">
    <name type="scientific">Nocardioides iriomotensis</name>
    <dbReference type="NCBI Taxonomy" id="715784"/>
    <lineage>
        <taxon>Bacteria</taxon>
        <taxon>Bacillati</taxon>
        <taxon>Actinomycetota</taxon>
        <taxon>Actinomycetes</taxon>
        <taxon>Propionibacteriales</taxon>
        <taxon>Nocardioidaceae</taxon>
        <taxon>Nocardioides</taxon>
    </lineage>
</organism>
<feature type="chain" id="PRO_5020551391" description="CHRD domain-containing protein" evidence="2">
    <location>
        <begin position="34"/>
        <end position="242"/>
    </location>
</feature>
<dbReference type="EMBL" id="SDPU01000009">
    <property type="protein sequence ID" value="RYU14833.1"/>
    <property type="molecule type" value="Genomic_DNA"/>
</dbReference>
<keyword evidence="4" id="KW-1185">Reference proteome</keyword>
<dbReference type="Proteomes" id="UP000291189">
    <property type="component" value="Unassembled WGS sequence"/>
</dbReference>
<evidence type="ECO:0000313" key="3">
    <source>
        <dbReference type="EMBL" id="RYU14833.1"/>
    </source>
</evidence>
<feature type="region of interest" description="Disordered" evidence="1">
    <location>
        <begin position="215"/>
        <end position="242"/>
    </location>
</feature>
<reference evidence="3 4" key="1">
    <citation type="submission" date="2019-01" db="EMBL/GenBank/DDBJ databases">
        <title>Nocardioides guangzhouensis sp. nov., an actinobacterium isolated from soil.</title>
        <authorList>
            <person name="Fu Y."/>
            <person name="Cai Y."/>
            <person name="Lin Z."/>
            <person name="Chen P."/>
        </authorList>
    </citation>
    <scope>NUCLEOTIDE SEQUENCE [LARGE SCALE GENOMIC DNA]</scope>
    <source>
        <strain evidence="3 4">NBRC 105384</strain>
    </source>
</reference>
<protein>
    <recommendedName>
        <fullName evidence="5">CHRD domain-containing protein</fullName>
    </recommendedName>
</protein>
<gene>
    <name evidence="3" type="ORF">ETU37_02270</name>
</gene>